<reference evidence="1 2" key="1">
    <citation type="journal article" date="2008" name="Nature">
        <title>The genome of Laccaria bicolor provides insights into mycorrhizal symbiosis.</title>
        <authorList>
            <person name="Martin F."/>
            <person name="Aerts A."/>
            <person name="Ahren D."/>
            <person name="Brun A."/>
            <person name="Danchin E.G.J."/>
            <person name="Duchaussoy F."/>
            <person name="Gibon J."/>
            <person name="Kohler A."/>
            <person name="Lindquist E."/>
            <person name="Pereda V."/>
            <person name="Salamov A."/>
            <person name="Shapiro H.J."/>
            <person name="Wuyts J."/>
            <person name="Blaudez D."/>
            <person name="Buee M."/>
            <person name="Brokstein P."/>
            <person name="Canbaeck B."/>
            <person name="Cohen D."/>
            <person name="Courty P.E."/>
            <person name="Coutinho P.M."/>
            <person name="Delaruelle C."/>
            <person name="Detter J.C."/>
            <person name="Deveau A."/>
            <person name="DiFazio S."/>
            <person name="Duplessis S."/>
            <person name="Fraissinet-Tachet L."/>
            <person name="Lucic E."/>
            <person name="Frey-Klett P."/>
            <person name="Fourrey C."/>
            <person name="Feussner I."/>
            <person name="Gay G."/>
            <person name="Grimwood J."/>
            <person name="Hoegger P.J."/>
            <person name="Jain P."/>
            <person name="Kilaru S."/>
            <person name="Labbe J."/>
            <person name="Lin Y.C."/>
            <person name="Legue V."/>
            <person name="Le Tacon F."/>
            <person name="Marmeisse R."/>
            <person name="Melayah D."/>
            <person name="Montanini B."/>
            <person name="Muratet M."/>
            <person name="Nehls U."/>
            <person name="Niculita-Hirzel H."/>
            <person name="Oudot-Le Secq M.P."/>
            <person name="Peter M."/>
            <person name="Quesneville H."/>
            <person name="Rajashekar B."/>
            <person name="Reich M."/>
            <person name="Rouhier N."/>
            <person name="Schmutz J."/>
            <person name="Yin T."/>
            <person name="Chalot M."/>
            <person name="Henrissat B."/>
            <person name="Kuees U."/>
            <person name="Lucas S."/>
            <person name="Van de Peer Y."/>
            <person name="Podila G.K."/>
            <person name="Polle A."/>
            <person name="Pukkila P.J."/>
            <person name="Richardson P.M."/>
            <person name="Rouze P."/>
            <person name="Sanders I.R."/>
            <person name="Stajich J.E."/>
            <person name="Tunlid A."/>
            <person name="Tuskan G."/>
            <person name="Grigoriev I.V."/>
        </authorList>
    </citation>
    <scope>NUCLEOTIDE SEQUENCE [LARGE SCALE GENOMIC DNA]</scope>
    <source>
        <strain evidence="2">S238N-H82 / ATCC MYA-4686</strain>
    </source>
</reference>
<dbReference type="InParanoid" id="B0DFB9"/>
<protein>
    <submittedName>
        <fullName evidence="1">Predicted protein</fullName>
    </submittedName>
</protein>
<accession>B0DFB9</accession>
<dbReference type="EMBL" id="DS547107">
    <property type="protein sequence ID" value="EDR06678.1"/>
    <property type="molecule type" value="Genomic_DNA"/>
</dbReference>
<dbReference type="OrthoDB" id="2631350at2759"/>
<keyword evidence="2" id="KW-1185">Reference proteome</keyword>
<dbReference type="SUPFAM" id="SSF52047">
    <property type="entry name" value="RNI-like"/>
    <property type="match status" value="1"/>
</dbReference>
<dbReference type="Gene3D" id="3.80.10.10">
    <property type="entry name" value="Ribonuclease Inhibitor"/>
    <property type="match status" value="1"/>
</dbReference>
<dbReference type="InterPro" id="IPR032675">
    <property type="entry name" value="LRR_dom_sf"/>
</dbReference>
<dbReference type="AlphaFoldDB" id="B0DFB9"/>
<evidence type="ECO:0000313" key="1">
    <source>
        <dbReference type="EMBL" id="EDR06678.1"/>
    </source>
</evidence>
<dbReference type="STRING" id="486041.B0DFB9"/>
<dbReference type="RefSeq" id="XP_001882525.1">
    <property type="nucleotide sequence ID" value="XM_001882490.1"/>
</dbReference>
<evidence type="ECO:0000313" key="2">
    <source>
        <dbReference type="Proteomes" id="UP000001194"/>
    </source>
</evidence>
<proteinExistence type="predicted"/>
<dbReference type="KEGG" id="lbc:LACBIDRAFT_328577"/>
<dbReference type="Proteomes" id="UP000001194">
    <property type="component" value="Unassembled WGS sequence"/>
</dbReference>
<organism evidence="2">
    <name type="scientific">Laccaria bicolor (strain S238N-H82 / ATCC MYA-4686)</name>
    <name type="common">Bicoloured deceiver</name>
    <name type="synonym">Laccaria laccata var. bicolor</name>
    <dbReference type="NCBI Taxonomy" id="486041"/>
    <lineage>
        <taxon>Eukaryota</taxon>
        <taxon>Fungi</taxon>
        <taxon>Dikarya</taxon>
        <taxon>Basidiomycota</taxon>
        <taxon>Agaricomycotina</taxon>
        <taxon>Agaricomycetes</taxon>
        <taxon>Agaricomycetidae</taxon>
        <taxon>Agaricales</taxon>
        <taxon>Agaricineae</taxon>
        <taxon>Hydnangiaceae</taxon>
        <taxon>Laccaria</taxon>
    </lineage>
</organism>
<gene>
    <name evidence="1" type="ORF">LACBIDRAFT_328577</name>
</gene>
<dbReference type="GeneID" id="6078126"/>
<dbReference type="HOGENOM" id="CLU_021164_3_1_1"/>
<sequence>MLGFSGIVQQEDWARFESYASRVRQIDEEGEISIENVVFIRTAQYLQGRPMFPSLISLSLSDFPIILPLLVSPSLLAINILQDNPSGSQTALIQSICDGAPSLESFGFCGNLEGNSFKLLSQLPYLHHLFIIGDVIPVDSIASFKSLTELYLQTKISEPFHHGHRKPFGLQDLRNLTIVAPPKFVIFMLKAFSESPLQNLNCTVTQTQNGAVTLAEWTDAISIISSWASTLCRVRLGCIRSTTTIIEGFSYLQDLLSCHQLERLVVRNNFTTLLSDDDFTRLSAAWPNLEELVLEGDLPTVLDPLATKASLNVIAKCLPKLRVLDVPLNLGGISLREPRLLASHQLKSINFERVFYDHDLIPLAHLLDGLFPSLEVGDECQTAASTEPEESIQMLKNLLFLCQDARANRLEMVE</sequence>
<name>B0DFB9_LACBS</name>